<feature type="transmembrane region" description="Helical" evidence="5">
    <location>
        <begin position="71"/>
        <end position="96"/>
    </location>
</feature>
<dbReference type="EMBL" id="UIVS01000001">
    <property type="protein sequence ID" value="SVP89838.1"/>
    <property type="molecule type" value="Genomic_DNA"/>
</dbReference>
<feature type="transmembrane region" description="Helical" evidence="5">
    <location>
        <begin position="228"/>
        <end position="250"/>
    </location>
</feature>
<feature type="transmembrane region" description="Helical" evidence="5">
    <location>
        <begin position="193"/>
        <end position="216"/>
    </location>
</feature>
<proteinExistence type="inferred from homology"/>
<dbReference type="GO" id="GO:0016020">
    <property type="term" value="C:membrane"/>
    <property type="evidence" value="ECO:0007669"/>
    <property type="project" value="UniProtKB-SubCell"/>
</dbReference>
<dbReference type="PANTHER" id="PTHR23291">
    <property type="entry name" value="BAX INHIBITOR-RELATED"/>
    <property type="match status" value="1"/>
</dbReference>
<comment type="subcellular location">
    <subcellularLocation>
        <location evidence="1">Membrane</location>
        <topology evidence="1">Multi-pass membrane protein</topology>
    </subcellularLocation>
</comment>
<dbReference type="PANTHER" id="PTHR23291:SF47">
    <property type="entry name" value="TRANSMEMBRANE BAX INHIBITOR MOTIF CONTAINING 7"/>
    <property type="match status" value="1"/>
</dbReference>
<dbReference type="VEuPathDB" id="PiroplasmaDB:TA20380"/>
<evidence type="ECO:0000256" key="3">
    <source>
        <dbReference type="ARBA" id="ARBA00022989"/>
    </source>
</evidence>
<keyword evidence="2 5" id="KW-0812">Transmembrane</keyword>
<evidence type="ECO:0000256" key="1">
    <source>
        <dbReference type="ARBA" id="ARBA00004141"/>
    </source>
</evidence>
<accession>A0A3B0N6R9</accession>
<dbReference type="InterPro" id="IPR006214">
    <property type="entry name" value="Bax_inhibitor_1-related"/>
</dbReference>
<keyword evidence="4 5" id="KW-0472">Membrane</keyword>
<dbReference type="EMBL" id="UIVT01000001">
    <property type="protein sequence ID" value="SVP88686.1"/>
    <property type="molecule type" value="Genomic_DNA"/>
</dbReference>
<evidence type="ECO:0000256" key="2">
    <source>
        <dbReference type="ARBA" id="ARBA00022692"/>
    </source>
</evidence>
<name>A0A3B0N6R9_THEAN</name>
<dbReference type="Pfam" id="PF01027">
    <property type="entry name" value="Bax1-I"/>
    <property type="match status" value="1"/>
</dbReference>
<dbReference type="AlphaFoldDB" id="A0A3B0N6R9"/>
<evidence type="ECO:0000313" key="6">
    <source>
        <dbReference type="EMBL" id="SVP88686.1"/>
    </source>
</evidence>
<feature type="transmembrane region" description="Helical" evidence="5">
    <location>
        <begin position="103"/>
        <end position="124"/>
    </location>
</feature>
<feature type="transmembrane region" description="Helical" evidence="5">
    <location>
        <begin position="130"/>
        <end position="152"/>
    </location>
</feature>
<sequence length="252" mass="28064">MASVVDDEAGVAGYYDPEKGGYSDQYKLSETTPTYIRHQFMKKVFTIVFLQLLFSFGFMLLSYYVEPIRTFFIHFPAIGLVCLIVFFIASLVISFVPSLVRNTAGAITAIGLMTPLMAVSLATICCHFRSVEIAIAGGITTAVVLGLIFFAMQTKYCFTSWIPYVFVATLCFMFFSLISFPLIYYAGFKTMRMVYAGVGALLCSIYILIDVQLIVGGGRKYEYSVDDYCLASIALYTDIVTIFIDILRLVSS</sequence>
<comment type="similarity">
    <text evidence="5">Belongs to the BI1 family.</text>
</comment>
<reference evidence="7" key="1">
    <citation type="submission" date="2018-07" db="EMBL/GenBank/DDBJ databases">
        <authorList>
            <person name="Quirk P.G."/>
            <person name="Krulwich T.A."/>
        </authorList>
    </citation>
    <scope>NUCLEOTIDE SEQUENCE</scope>
    <source>
        <strain evidence="7">Anand</strain>
    </source>
</reference>
<protein>
    <submittedName>
        <fullName evidence="7">Transmembrane protein, conserved</fullName>
    </submittedName>
</protein>
<feature type="transmembrane region" description="Helical" evidence="5">
    <location>
        <begin position="44"/>
        <end position="65"/>
    </location>
</feature>
<gene>
    <name evidence="6" type="ORF">TAT_000054200</name>
    <name evidence="7" type="ORF">TAV_000053900</name>
</gene>
<organism evidence="7">
    <name type="scientific">Theileria annulata</name>
    <dbReference type="NCBI Taxonomy" id="5874"/>
    <lineage>
        <taxon>Eukaryota</taxon>
        <taxon>Sar</taxon>
        <taxon>Alveolata</taxon>
        <taxon>Apicomplexa</taxon>
        <taxon>Aconoidasida</taxon>
        <taxon>Piroplasmida</taxon>
        <taxon>Theileriidae</taxon>
        <taxon>Theileria</taxon>
    </lineage>
</organism>
<keyword evidence="3 5" id="KW-1133">Transmembrane helix</keyword>
<evidence type="ECO:0000313" key="7">
    <source>
        <dbReference type="EMBL" id="SVP89838.1"/>
    </source>
</evidence>
<evidence type="ECO:0000256" key="4">
    <source>
        <dbReference type="ARBA" id="ARBA00023136"/>
    </source>
</evidence>
<feature type="transmembrane region" description="Helical" evidence="5">
    <location>
        <begin position="164"/>
        <end position="187"/>
    </location>
</feature>
<evidence type="ECO:0000256" key="5">
    <source>
        <dbReference type="RuleBase" id="RU004379"/>
    </source>
</evidence>